<evidence type="ECO:0000256" key="2">
    <source>
        <dbReference type="ARBA" id="ARBA00023125"/>
    </source>
</evidence>
<keyword evidence="2 4" id="KW-0238">DNA-binding</keyword>
<name>A0ABT1IFG6_9PSEU</name>
<dbReference type="InterPro" id="IPR001647">
    <property type="entry name" value="HTH_TetR"/>
</dbReference>
<feature type="domain" description="HTH tetR-type" evidence="5">
    <location>
        <begin position="13"/>
        <end position="71"/>
    </location>
</feature>
<sequence length="187" mass="20287">MDVHTAAETGTRARTRRAILDAAVTVLTADPAAALADIAAAAGVGRTTVHRYFPERAELLTALSKHVWDQVVEATHRARLDEGTAAQALGRLCQEYFDLGTVLTLVFNDPAQAETWDECSPTDLAVLDLIGRGHRDGTIDPAFSAAWVRDLLWALLYSAWQQSTTGQVSRHDALDACLRALRKVIAP</sequence>
<keyword evidence="1" id="KW-0805">Transcription regulation</keyword>
<feature type="DNA-binding region" description="H-T-H motif" evidence="4">
    <location>
        <begin position="34"/>
        <end position="53"/>
    </location>
</feature>
<dbReference type="Gene3D" id="1.10.357.10">
    <property type="entry name" value="Tetracycline Repressor, domain 2"/>
    <property type="match status" value="1"/>
</dbReference>
<dbReference type="PROSITE" id="PS50977">
    <property type="entry name" value="HTH_TETR_2"/>
    <property type="match status" value="1"/>
</dbReference>
<dbReference type="PANTHER" id="PTHR30055">
    <property type="entry name" value="HTH-TYPE TRANSCRIPTIONAL REGULATOR RUTR"/>
    <property type="match status" value="1"/>
</dbReference>
<organism evidence="6 7">
    <name type="scientific">Actinokineospora diospyrosa</name>
    <dbReference type="NCBI Taxonomy" id="103728"/>
    <lineage>
        <taxon>Bacteria</taxon>
        <taxon>Bacillati</taxon>
        <taxon>Actinomycetota</taxon>
        <taxon>Actinomycetes</taxon>
        <taxon>Pseudonocardiales</taxon>
        <taxon>Pseudonocardiaceae</taxon>
        <taxon>Actinokineospora</taxon>
    </lineage>
</organism>
<dbReference type="InterPro" id="IPR009057">
    <property type="entry name" value="Homeodomain-like_sf"/>
</dbReference>
<dbReference type="SUPFAM" id="SSF46689">
    <property type="entry name" value="Homeodomain-like"/>
    <property type="match status" value="1"/>
</dbReference>
<protein>
    <submittedName>
        <fullName evidence="6">Transcriptional regulator, TetR family</fullName>
    </submittedName>
</protein>
<dbReference type="InterPro" id="IPR050109">
    <property type="entry name" value="HTH-type_TetR-like_transc_reg"/>
</dbReference>
<dbReference type="EMBL" id="JAMTCO010000008">
    <property type="protein sequence ID" value="MCP2271021.1"/>
    <property type="molecule type" value="Genomic_DNA"/>
</dbReference>
<evidence type="ECO:0000259" key="5">
    <source>
        <dbReference type="PROSITE" id="PS50977"/>
    </source>
</evidence>
<proteinExistence type="predicted"/>
<gene>
    <name evidence="6" type="ORF">LV75_003533</name>
</gene>
<dbReference type="Pfam" id="PF00440">
    <property type="entry name" value="TetR_N"/>
    <property type="match status" value="1"/>
</dbReference>
<evidence type="ECO:0000313" key="6">
    <source>
        <dbReference type="EMBL" id="MCP2271021.1"/>
    </source>
</evidence>
<comment type="caution">
    <text evidence="6">The sequence shown here is derived from an EMBL/GenBank/DDBJ whole genome shotgun (WGS) entry which is preliminary data.</text>
</comment>
<evidence type="ECO:0000256" key="3">
    <source>
        <dbReference type="ARBA" id="ARBA00023163"/>
    </source>
</evidence>
<keyword evidence="7" id="KW-1185">Reference proteome</keyword>
<dbReference type="RefSeq" id="WP_253887978.1">
    <property type="nucleotide sequence ID" value="NZ_BAAAVB010000014.1"/>
</dbReference>
<dbReference type="PANTHER" id="PTHR30055:SF234">
    <property type="entry name" value="HTH-TYPE TRANSCRIPTIONAL REGULATOR BETI"/>
    <property type="match status" value="1"/>
</dbReference>
<accession>A0ABT1IFG6</accession>
<evidence type="ECO:0000313" key="7">
    <source>
        <dbReference type="Proteomes" id="UP001205185"/>
    </source>
</evidence>
<dbReference type="Proteomes" id="UP001205185">
    <property type="component" value="Unassembled WGS sequence"/>
</dbReference>
<reference evidence="6 7" key="1">
    <citation type="submission" date="2022-06" db="EMBL/GenBank/DDBJ databases">
        <title>Genomic Encyclopedia of Archaeal and Bacterial Type Strains, Phase II (KMG-II): from individual species to whole genera.</title>
        <authorList>
            <person name="Goeker M."/>
        </authorList>
    </citation>
    <scope>NUCLEOTIDE SEQUENCE [LARGE SCALE GENOMIC DNA]</scope>
    <source>
        <strain evidence="6 7">DSM 44255</strain>
    </source>
</reference>
<evidence type="ECO:0000256" key="4">
    <source>
        <dbReference type="PROSITE-ProRule" id="PRU00335"/>
    </source>
</evidence>
<keyword evidence="3" id="KW-0804">Transcription</keyword>
<evidence type="ECO:0000256" key="1">
    <source>
        <dbReference type="ARBA" id="ARBA00023015"/>
    </source>
</evidence>